<keyword evidence="1 3" id="KW-0238">DNA-binding</keyword>
<organism evidence="6 7">
    <name type="scientific">Microvirga tunisiensis</name>
    <dbReference type="NCBI Taxonomy" id="2108360"/>
    <lineage>
        <taxon>Bacteria</taxon>
        <taxon>Pseudomonadati</taxon>
        <taxon>Pseudomonadota</taxon>
        <taxon>Alphaproteobacteria</taxon>
        <taxon>Hyphomicrobiales</taxon>
        <taxon>Methylobacteriaceae</taxon>
        <taxon>Microvirga</taxon>
    </lineage>
</organism>
<gene>
    <name evidence="6" type="ORF">FS320_29105</name>
</gene>
<evidence type="ECO:0000256" key="3">
    <source>
        <dbReference type="PROSITE-ProRule" id="PRU01091"/>
    </source>
</evidence>
<protein>
    <submittedName>
        <fullName evidence="6">Response regulator transcription factor</fullName>
    </submittedName>
</protein>
<dbReference type="GO" id="GO:0032993">
    <property type="term" value="C:protein-DNA complex"/>
    <property type="evidence" value="ECO:0007669"/>
    <property type="project" value="TreeGrafter"/>
</dbReference>
<dbReference type="Gene3D" id="1.10.10.10">
    <property type="entry name" value="Winged helix-like DNA-binding domain superfamily/Winged helix DNA-binding domain"/>
    <property type="match status" value="1"/>
</dbReference>
<dbReference type="PANTHER" id="PTHR48111:SF50">
    <property type="entry name" value="KDP OPERON TRANSCRIPTIONAL REGULATORY PROTEIN KDPE"/>
    <property type="match status" value="1"/>
</dbReference>
<dbReference type="GO" id="GO:0005829">
    <property type="term" value="C:cytosol"/>
    <property type="evidence" value="ECO:0007669"/>
    <property type="project" value="TreeGrafter"/>
</dbReference>
<dbReference type="GO" id="GO:0000976">
    <property type="term" value="F:transcription cis-regulatory region binding"/>
    <property type="evidence" value="ECO:0007669"/>
    <property type="project" value="TreeGrafter"/>
</dbReference>
<dbReference type="GO" id="GO:0006355">
    <property type="term" value="P:regulation of DNA-templated transcription"/>
    <property type="evidence" value="ECO:0007669"/>
    <property type="project" value="InterPro"/>
</dbReference>
<dbReference type="InterPro" id="IPR039420">
    <property type="entry name" value="WalR-like"/>
</dbReference>
<name>A0A5N7MYF4_9HYPH</name>
<keyword evidence="7" id="KW-1185">Reference proteome</keyword>
<proteinExistence type="predicted"/>
<evidence type="ECO:0000313" key="7">
    <source>
        <dbReference type="Proteomes" id="UP000403266"/>
    </source>
</evidence>
<dbReference type="EMBL" id="VOSK01000195">
    <property type="protein sequence ID" value="MPR29066.1"/>
    <property type="molecule type" value="Genomic_DNA"/>
</dbReference>
<dbReference type="InterPro" id="IPR011006">
    <property type="entry name" value="CheY-like_superfamily"/>
</dbReference>
<evidence type="ECO:0000259" key="4">
    <source>
        <dbReference type="PROSITE" id="PS50110"/>
    </source>
</evidence>
<dbReference type="Gene3D" id="6.10.250.690">
    <property type="match status" value="1"/>
</dbReference>
<dbReference type="InterPro" id="IPR001867">
    <property type="entry name" value="OmpR/PhoB-type_DNA-bd"/>
</dbReference>
<dbReference type="GO" id="GO:0000156">
    <property type="term" value="F:phosphorelay response regulator activity"/>
    <property type="evidence" value="ECO:0007669"/>
    <property type="project" value="TreeGrafter"/>
</dbReference>
<dbReference type="InterPro" id="IPR036388">
    <property type="entry name" value="WH-like_DNA-bd_sf"/>
</dbReference>
<dbReference type="AlphaFoldDB" id="A0A5N7MYF4"/>
<evidence type="ECO:0000256" key="1">
    <source>
        <dbReference type="ARBA" id="ARBA00023125"/>
    </source>
</evidence>
<sequence length="230" mass="25446">MSAGGIALLVVDDEPSVRRLLRTTLTGHAYRILEAASGQAALDMLARERPDAVLLDLGLPDIDGLEVIRRLRGCGIGVPIIVLSSRNGEPGKVEALDLGADDYVTKPFGMAELVARIRAALRRRAPGQGTEAVFRSGELTVDLTRGLVQVAGREVRLTNKEWDILRLLVMHAGTVLTHRAIMQAIWGSRGEVQYLRIYVRTLRQKLEPDPEQPRYILTETGIGYRLRTDY</sequence>
<dbReference type="PANTHER" id="PTHR48111">
    <property type="entry name" value="REGULATOR OF RPOS"/>
    <property type="match status" value="1"/>
</dbReference>
<dbReference type="CDD" id="cd00383">
    <property type="entry name" value="trans_reg_C"/>
    <property type="match status" value="1"/>
</dbReference>
<dbReference type="SMART" id="SM00862">
    <property type="entry name" value="Trans_reg_C"/>
    <property type="match status" value="1"/>
</dbReference>
<evidence type="ECO:0000313" key="6">
    <source>
        <dbReference type="EMBL" id="MPR29066.1"/>
    </source>
</evidence>
<accession>A0A5N7MYF4</accession>
<dbReference type="Pfam" id="PF00072">
    <property type="entry name" value="Response_reg"/>
    <property type="match status" value="1"/>
</dbReference>
<feature type="DNA-binding region" description="OmpR/PhoB-type" evidence="3">
    <location>
        <begin position="131"/>
        <end position="228"/>
    </location>
</feature>
<feature type="domain" description="OmpR/PhoB-type" evidence="5">
    <location>
        <begin position="131"/>
        <end position="228"/>
    </location>
</feature>
<dbReference type="OrthoDB" id="9802426at2"/>
<evidence type="ECO:0000256" key="2">
    <source>
        <dbReference type="PROSITE-ProRule" id="PRU00169"/>
    </source>
</evidence>
<dbReference type="RefSeq" id="WP_152715759.1">
    <property type="nucleotide sequence ID" value="NZ_VOSJ01000197.1"/>
</dbReference>
<evidence type="ECO:0000259" key="5">
    <source>
        <dbReference type="PROSITE" id="PS51755"/>
    </source>
</evidence>
<dbReference type="Gene3D" id="3.40.50.2300">
    <property type="match status" value="1"/>
</dbReference>
<dbReference type="Pfam" id="PF00486">
    <property type="entry name" value="Trans_reg_C"/>
    <property type="match status" value="1"/>
</dbReference>
<dbReference type="PROSITE" id="PS50110">
    <property type="entry name" value="RESPONSE_REGULATORY"/>
    <property type="match status" value="1"/>
</dbReference>
<reference evidence="6 7" key="1">
    <citation type="journal article" date="2019" name="Syst. Appl. Microbiol.">
        <title>Microvirga tunisiensis sp. nov., a root nodule symbiotic bacterium isolated from Lupinus micranthus and L. luteus grown in Northern Tunisia.</title>
        <authorList>
            <person name="Msaddak A."/>
            <person name="Rejili M."/>
            <person name="Duran D."/>
            <person name="Mars M."/>
            <person name="Palacios J.M."/>
            <person name="Ruiz-Argueso T."/>
            <person name="Rey L."/>
            <person name="Imperial J."/>
        </authorList>
    </citation>
    <scope>NUCLEOTIDE SEQUENCE [LARGE SCALE GENOMIC DNA]</scope>
    <source>
        <strain evidence="6 7">Lmie10</strain>
    </source>
</reference>
<dbReference type="Proteomes" id="UP000403266">
    <property type="component" value="Unassembled WGS sequence"/>
</dbReference>
<dbReference type="SUPFAM" id="SSF52172">
    <property type="entry name" value="CheY-like"/>
    <property type="match status" value="1"/>
</dbReference>
<keyword evidence="2" id="KW-0597">Phosphoprotein</keyword>
<comment type="caution">
    <text evidence="6">The sequence shown here is derived from an EMBL/GenBank/DDBJ whole genome shotgun (WGS) entry which is preliminary data.</text>
</comment>
<dbReference type="SMART" id="SM00448">
    <property type="entry name" value="REC"/>
    <property type="match status" value="1"/>
</dbReference>
<dbReference type="PROSITE" id="PS51755">
    <property type="entry name" value="OMPR_PHOB"/>
    <property type="match status" value="1"/>
</dbReference>
<feature type="modified residue" description="4-aspartylphosphate" evidence="2">
    <location>
        <position position="56"/>
    </location>
</feature>
<feature type="domain" description="Response regulatory" evidence="4">
    <location>
        <begin position="7"/>
        <end position="121"/>
    </location>
</feature>
<dbReference type="InterPro" id="IPR001789">
    <property type="entry name" value="Sig_transdc_resp-reg_receiver"/>
</dbReference>